<feature type="compositionally biased region" description="Polar residues" evidence="4">
    <location>
        <begin position="1"/>
        <end position="14"/>
    </location>
</feature>
<keyword evidence="5" id="KW-0812">Transmembrane</keyword>
<dbReference type="Gene3D" id="3.30.565.10">
    <property type="entry name" value="Histidine kinase-like ATPase, C-terminal domain"/>
    <property type="match status" value="2"/>
</dbReference>
<evidence type="ECO:0000313" key="8">
    <source>
        <dbReference type="Proteomes" id="UP000001918"/>
    </source>
</evidence>
<dbReference type="GO" id="GO:0016020">
    <property type="term" value="C:membrane"/>
    <property type="evidence" value="ECO:0007669"/>
    <property type="project" value="InterPro"/>
</dbReference>
<keyword evidence="1" id="KW-0808">Transferase</keyword>
<dbReference type="InterPro" id="IPR011712">
    <property type="entry name" value="Sig_transdc_His_kin_sub3_dim/P"/>
</dbReference>
<dbReference type="HOGENOM" id="CLU_355598_0_0_11"/>
<protein>
    <submittedName>
        <fullName evidence="7">Histidine kinase dimerization and phosphoacceptor region</fullName>
    </submittedName>
</protein>
<dbReference type="KEGG" id="tcu:Tcur_2769"/>
<name>D1A6R1_THECD</name>
<keyword evidence="3" id="KW-0902">Two-component regulatory system</keyword>
<feature type="transmembrane region" description="Helical" evidence="5">
    <location>
        <begin position="32"/>
        <end position="53"/>
    </location>
</feature>
<dbReference type="InterPro" id="IPR036890">
    <property type="entry name" value="HATPase_C_sf"/>
</dbReference>
<dbReference type="PANTHER" id="PTHR24421">
    <property type="entry name" value="NITRATE/NITRITE SENSOR PROTEIN NARX-RELATED"/>
    <property type="match status" value="1"/>
</dbReference>
<dbReference type="CDD" id="cd16917">
    <property type="entry name" value="HATPase_UhpB-NarQ-NarX-like"/>
    <property type="match status" value="2"/>
</dbReference>
<evidence type="ECO:0000256" key="4">
    <source>
        <dbReference type="SAM" id="MobiDB-lite"/>
    </source>
</evidence>
<feature type="domain" description="Signal transduction histidine kinase subgroup 3 dimerisation and phosphoacceptor" evidence="6">
    <location>
        <begin position="202"/>
        <end position="260"/>
    </location>
</feature>
<feature type="transmembrane region" description="Helical" evidence="5">
    <location>
        <begin position="425"/>
        <end position="443"/>
    </location>
</feature>
<feature type="transmembrane region" description="Helical" evidence="5">
    <location>
        <begin position="135"/>
        <end position="153"/>
    </location>
</feature>
<dbReference type="AlphaFoldDB" id="D1A6R1"/>
<dbReference type="GO" id="GO:0046983">
    <property type="term" value="F:protein dimerization activity"/>
    <property type="evidence" value="ECO:0007669"/>
    <property type="project" value="InterPro"/>
</dbReference>
<evidence type="ECO:0000313" key="7">
    <source>
        <dbReference type="EMBL" id="ACY98315.1"/>
    </source>
</evidence>
<feature type="transmembrane region" description="Helical" evidence="5">
    <location>
        <begin position="92"/>
        <end position="115"/>
    </location>
</feature>
<dbReference type="Proteomes" id="UP000001918">
    <property type="component" value="Chromosome"/>
</dbReference>
<sequence>MTLTAASPDTSSIGRRSAPPPLERPTALAPRLAMLVMASVFGGFYAMALVWVFEDGATPQRVALAIVAGVTLLVMQFGFFSRVGADLRSKRAYGLLVLHLLVSYLPLIHLGNSWVSLQAFSAGNALLVLPAVPRWIAWAVIALSVGVIGAPYVDPPYGVPYLILITGQTGLIVYGLSKLRSVVSTLHDMRSELARVSVAEDRLRFARDVHDLLGSGLSALVLKSELAHRLIVPNPARAARELAEILDIGRRALADARSVAAGGHRLRLAEELESARSILAAAEVELSLRGADTRLPEPIETVFATILREGITNVLRHGAARRCSVTIGRDGATAVLEIVNDCSAPSRGLDLPLGGSGLANLTRRIDRIGGTLIARLRPDGTFLLRAEAPLDTPEGGDGAEPVKTARPAPASGRRFRDERLRFPELLVWTTLGGYSLIGVLWVLSTVKGAGPMAFAFACIGGVALIQLGYFANPRVGKRPARSYGALLALAALTLTPIVVMQNPHLGTPGLVAGSILLTLRPAVAVPGFLAVALGIAGVHAALGSAPLYVAYGAVSTAMTGLVTFGMVRLIALVASTHAARRELADLAVMEQRLQFGQQLQELVGRSLSNVIARGELAMRLCADEPERARAELGELLRVARQALTDVRKVASGHRDITLDSESSSVRSVLTAAGIDPCISLAHGRLPQPVQNVLAMVLREGATNVLRHSEATRCAITTRRTAEGVILCIVNDGASATGGTLAEGGGVDSLRSRLTELGGSLEAEHGRDGLFMLRAHVPLPEPGPQPG</sequence>
<dbReference type="InterPro" id="IPR050482">
    <property type="entry name" value="Sensor_HK_TwoCompSys"/>
</dbReference>
<organism evidence="7 8">
    <name type="scientific">Thermomonospora curvata (strain ATCC 19995 / DSM 43183 / JCM 3096 / KCTC 9072 / NBRC 15933 / NCIMB 10081 / Henssen B9)</name>
    <dbReference type="NCBI Taxonomy" id="471852"/>
    <lineage>
        <taxon>Bacteria</taxon>
        <taxon>Bacillati</taxon>
        <taxon>Actinomycetota</taxon>
        <taxon>Actinomycetes</taxon>
        <taxon>Streptosporangiales</taxon>
        <taxon>Thermomonosporaceae</taxon>
        <taxon>Thermomonospora</taxon>
    </lineage>
</organism>
<keyword evidence="8" id="KW-1185">Reference proteome</keyword>
<feature type="transmembrane region" description="Helical" evidence="5">
    <location>
        <begin position="483"/>
        <end position="502"/>
    </location>
</feature>
<feature type="transmembrane region" description="Helical" evidence="5">
    <location>
        <begin position="159"/>
        <end position="177"/>
    </location>
</feature>
<dbReference type="Pfam" id="PF07730">
    <property type="entry name" value="HisKA_3"/>
    <property type="match status" value="1"/>
</dbReference>
<dbReference type="PANTHER" id="PTHR24421:SF63">
    <property type="entry name" value="SENSOR HISTIDINE KINASE DESK"/>
    <property type="match status" value="1"/>
</dbReference>
<evidence type="ECO:0000256" key="1">
    <source>
        <dbReference type="ARBA" id="ARBA00022679"/>
    </source>
</evidence>
<feature type="transmembrane region" description="Helical" evidence="5">
    <location>
        <begin position="522"/>
        <end position="542"/>
    </location>
</feature>
<keyword evidence="5" id="KW-0472">Membrane</keyword>
<evidence type="ECO:0000259" key="6">
    <source>
        <dbReference type="Pfam" id="PF07730"/>
    </source>
</evidence>
<reference evidence="7 8" key="1">
    <citation type="journal article" date="2011" name="Stand. Genomic Sci.">
        <title>Complete genome sequence of Thermomonospora curvata type strain (B9).</title>
        <authorList>
            <person name="Chertkov O."/>
            <person name="Sikorski J."/>
            <person name="Nolan M."/>
            <person name="Lapidus A."/>
            <person name="Lucas S."/>
            <person name="Del Rio T.G."/>
            <person name="Tice H."/>
            <person name="Cheng J.F."/>
            <person name="Goodwin L."/>
            <person name="Pitluck S."/>
            <person name="Liolios K."/>
            <person name="Ivanova N."/>
            <person name="Mavromatis K."/>
            <person name="Mikhailova N."/>
            <person name="Ovchinnikova G."/>
            <person name="Pati A."/>
            <person name="Chen A."/>
            <person name="Palaniappan K."/>
            <person name="Djao O.D."/>
            <person name="Land M."/>
            <person name="Hauser L."/>
            <person name="Chang Y.J."/>
            <person name="Jeffries C.D."/>
            <person name="Brettin T."/>
            <person name="Han C."/>
            <person name="Detter J.C."/>
            <person name="Rohde M."/>
            <person name="Goker M."/>
            <person name="Woyke T."/>
            <person name="Bristow J."/>
            <person name="Eisen J.A."/>
            <person name="Markowitz V."/>
            <person name="Hugenholtz P."/>
            <person name="Klenk H.P."/>
            <person name="Kyrpides N.C."/>
        </authorList>
    </citation>
    <scope>NUCLEOTIDE SEQUENCE [LARGE SCALE GENOMIC DNA]</scope>
    <source>
        <strain evidence="8">ATCC 19995 / DSM 43183 / JCM 3096 / KCTC 9072 / NBRC 15933 / NCIMB 10081 / Henssen B9</strain>
    </source>
</reference>
<keyword evidence="5" id="KW-1133">Transmembrane helix</keyword>
<evidence type="ECO:0000256" key="2">
    <source>
        <dbReference type="ARBA" id="ARBA00022777"/>
    </source>
</evidence>
<dbReference type="GO" id="GO:0000155">
    <property type="term" value="F:phosphorelay sensor kinase activity"/>
    <property type="evidence" value="ECO:0007669"/>
    <property type="project" value="InterPro"/>
</dbReference>
<accession>D1A6R1</accession>
<feature type="transmembrane region" description="Helical" evidence="5">
    <location>
        <begin position="62"/>
        <end position="80"/>
    </location>
</feature>
<proteinExistence type="predicted"/>
<dbReference type="STRING" id="471852.Tcur_2769"/>
<dbReference type="EMBL" id="CP001738">
    <property type="protein sequence ID" value="ACY98315.1"/>
    <property type="molecule type" value="Genomic_DNA"/>
</dbReference>
<feature type="transmembrane region" description="Helical" evidence="5">
    <location>
        <begin position="449"/>
        <end position="471"/>
    </location>
</feature>
<keyword evidence="2 7" id="KW-0418">Kinase</keyword>
<evidence type="ECO:0000256" key="5">
    <source>
        <dbReference type="SAM" id="Phobius"/>
    </source>
</evidence>
<dbReference type="eggNOG" id="COG4585">
    <property type="taxonomic scope" value="Bacteria"/>
</dbReference>
<dbReference type="OrthoDB" id="5241784at2"/>
<gene>
    <name evidence="7" type="ordered locus">Tcur_2769</name>
</gene>
<feature type="region of interest" description="Disordered" evidence="4">
    <location>
        <begin position="1"/>
        <end position="24"/>
    </location>
</feature>
<dbReference type="Gene3D" id="1.20.5.1930">
    <property type="match status" value="2"/>
</dbReference>
<evidence type="ECO:0000256" key="3">
    <source>
        <dbReference type="ARBA" id="ARBA00023012"/>
    </source>
</evidence>
<feature type="transmembrane region" description="Helical" evidence="5">
    <location>
        <begin position="549"/>
        <end position="571"/>
    </location>
</feature>
<feature type="region of interest" description="Disordered" evidence="4">
    <location>
        <begin position="390"/>
        <end position="410"/>
    </location>
</feature>